<accession>A0A067N8E1</accession>
<dbReference type="EMBL" id="KL198018">
    <property type="protein sequence ID" value="KDQ20051.1"/>
    <property type="molecule type" value="Genomic_DNA"/>
</dbReference>
<feature type="region of interest" description="Disordered" evidence="2">
    <location>
        <begin position="875"/>
        <end position="979"/>
    </location>
</feature>
<feature type="compositionally biased region" description="Basic and acidic residues" evidence="2">
    <location>
        <begin position="839"/>
        <end position="851"/>
    </location>
</feature>
<keyword evidence="1" id="KW-0175">Coiled coil</keyword>
<dbReference type="Proteomes" id="UP000027195">
    <property type="component" value="Unassembled WGS sequence"/>
</dbReference>
<feature type="region of interest" description="Disordered" evidence="2">
    <location>
        <begin position="836"/>
        <end position="857"/>
    </location>
</feature>
<evidence type="ECO:0000256" key="2">
    <source>
        <dbReference type="SAM" id="MobiDB-lite"/>
    </source>
</evidence>
<feature type="compositionally biased region" description="Polar residues" evidence="2">
    <location>
        <begin position="592"/>
        <end position="614"/>
    </location>
</feature>
<gene>
    <name evidence="4" type="ORF">BOTBODRAFT_27470</name>
</gene>
<evidence type="ECO:0000313" key="4">
    <source>
        <dbReference type="EMBL" id="KDQ20051.1"/>
    </source>
</evidence>
<feature type="compositionally biased region" description="Low complexity" evidence="2">
    <location>
        <begin position="344"/>
        <end position="360"/>
    </location>
</feature>
<feature type="compositionally biased region" description="Polar residues" evidence="2">
    <location>
        <begin position="959"/>
        <end position="979"/>
    </location>
</feature>
<feature type="region of interest" description="Disordered" evidence="2">
    <location>
        <begin position="290"/>
        <end position="315"/>
    </location>
</feature>
<feature type="region of interest" description="Disordered" evidence="2">
    <location>
        <begin position="579"/>
        <end position="619"/>
    </location>
</feature>
<sequence>MRPLVFFLIFTLVAAAVAIASVVENTSHPLINPEIPTSFLAISFVNISSSSSANSLVLGSATVFKITDAHGTVATITIAASLVNETILAVTRDVNIDVAVSFQGSKSLHSSAPIRETAAPSGLPLSILFIFSTITLSFIVIFSIGPQDPLEHVASHPSAPNRLLQPLIEPIASPLVSVKSSPKTSIPLQVTPVRARSTSFPAVPSTHVITSTPPKYPSFRSEQPPVSLVNQDSMFLDESTLVVAPPDALSPACVNRAGLKEPVKGSAESRILPRSLAASSKPLKSLVQEMGASGKGKGKERAQDSNVLPRGLDNKSVDAGSAIAQKKISATSSATITLRVGPAPSDSTSRSGSSPSSTPTVVAKTDSGVTAQSQLLLAKIQLTREKYSQRAAALREASEAANSDKSIDTSRDVKGAKSVIAIDAGAATKVAATLAVSTLASADVQKRSIEQVQGMIDIVGNLQDIVKEGREVTRKIVASEVKVQEIVGKLGSMSSPKAASTADSDRAKKFNEELEKQKQNVMSPEERVKAFTEQLGALNTSSSSSSCATAAPSVASDAETIVRYKAPLSPIISPQVIISRLPNPTPTPTPVSGPNRSSTSAPAAVFNTSSSTSPAERDRQWNKIQTQIRELFDKSLVGSVSPEGKNRKKERVAREAMEGLRGEFERMKAGVGRVEEPFSKSESASGSSSGMGLGLMLGLESSPVSLARAVPAPAAGAPPPKRSPPVETGLLTPSPTPRIRCVPLPNVHVNIGFEFPARSPKIDSSLSCPRSDISTVSLPEVARSAHGPEGHRELADSMQAVSVEEEEDPDWWKGCVLEEEWEEKACELGGGELAVVESDSEHKPENGRDEAGEGSWWGEDMSVWSEVCRGDDLFESETDGEFTRNVGPQSTPVKGDRKAATARSGSDMPEWSMLMESVPNPVRPRRSDSALIEEEAMVLQPETRDAISPTPSPRPVGSPKSSPRSATTSPQSVQRSSTSFSLCSSAIFSLGPDTADLSSSSIHNAGFTSTNGDVDFVRRHSPNVSEEFASLPALPSLPSLSSLSDACSGKELDPSVDPLDAFVSPRDPTANTSVASAALPIIVVAPATPEIDPTPVFPMSSAPAVKRRADEDSEDSEDQGDARRHNALAGTGGNAFSLRKSISASSSASSFGMPLSNSKSMILDYSLPLTGDFLGEADKIEF</sequence>
<dbReference type="PANTHER" id="PTHR48125">
    <property type="entry name" value="LP07818P1"/>
    <property type="match status" value="1"/>
</dbReference>
<feature type="signal peptide" evidence="3">
    <location>
        <begin position="1"/>
        <end position="20"/>
    </location>
</feature>
<reference evidence="5" key="1">
    <citation type="journal article" date="2014" name="Proc. Natl. Acad. Sci. U.S.A.">
        <title>Extensive sampling of basidiomycete genomes demonstrates inadequacy of the white-rot/brown-rot paradigm for wood decay fungi.</title>
        <authorList>
            <person name="Riley R."/>
            <person name="Salamov A.A."/>
            <person name="Brown D.W."/>
            <person name="Nagy L.G."/>
            <person name="Floudas D."/>
            <person name="Held B.W."/>
            <person name="Levasseur A."/>
            <person name="Lombard V."/>
            <person name="Morin E."/>
            <person name="Otillar R."/>
            <person name="Lindquist E.A."/>
            <person name="Sun H."/>
            <person name="LaButti K.M."/>
            <person name="Schmutz J."/>
            <person name="Jabbour D."/>
            <person name="Luo H."/>
            <person name="Baker S.E."/>
            <person name="Pisabarro A.G."/>
            <person name="Walton J.D."/>
            <person name="Blanchette R.A."/>
            <person name="Henrissat B."/>
            <person name="Martin F."/>
            <person name="Cullen D."/>
            <person name="Hibbett D.S."/>
            <person name="Grigoriev I.V."/>
        </authorList>
    </citation>
    <scope>NUCLEOTIDE SEQUENCE [LARGE SCALE GENOMIC DNA]</scope>
    <source>
        <strain evidence="5">FD-172 SS1</strain>
    </source>
</reference>
<evidence type="ECO:0000256" key="3">
    <source>
        <dbReference type="SAM" id="SignalP"/>
    </source>
</evidence>
<name>A0A067N8E1_BOTB1</name>
<dbReference type="AlphaFoldDB" id="A0A067N8E1"/>
<proteinExistence type="predicted"/>
<evidence type="ECO:0000256" key="1">
    <source>
        <dbReference type="SAM" id="Coils"/>
    </source>
</evidence>
<feature type="region of interest" description="Disordered" evidence="2">
    <location>
        <begin position="339"/>
        <end position="365"/>
    </location>
</feature>
<keyword evidence="3" id="KW-0732">Signal</keyword>
<protein>
    <submittedName>
        <fullName evidence="4">Uncharacterized protein</fullName>
    </submittedName>
</protein>
<dbReference type="InParanoid" id="A0A067N8E1"/>
<feature type="chain" id="PRO_5001641921" evidence="3">
    <location>
        <begin position="21"/>
        <end position="1182"/>
    </location>
</feature>
<feature type="region of interest" description="Disordered" evidence="2">
    <location>
        <begin position="1094"/>
        <end position="1132"/>
    </location>
</feature>
<feature type="region of interest" description="Disordered" evidence="2">
    <location>
        <begin position="711"/>
        <end position="734"/>
    </location>
</feature>
<organism evidence="4 5">
    <name type="scientific">Botryobasidium botryosum (strain FD-172 SS1)</name>
    <dbReference type="NCBI Taxonomy" id="930990"/>
    <lineage>
        <taxon>Eukaryota</taxon>
        <taxon>Fungi</taxon>
        <taxon>Dikarya</taxon>
        <taxon>Basidiomycota</taxon>
        <taxon>Agaricomycotina</taxon>
        <taxon>Agaricomycetes</taxon>
        <taxon>Cantharellales</taxon>
        <taxon>Botryobasidiaceae</taxon>
        <taxon>Botryobasidium</taxon>
    </lineage>
</organism>
<dbReference type="PANTHER" id="PTHR48125:SF10">
    <property type="entry name" value="OS12G0136300 PROTEIN"/>
    <property type="match status" value="1"/>
</dbReference>
<feature type="coiled-coil region" evidence="1">
    <location>
        <begin position="377"/>
        <end position="404"/>
    </location>
</feature>
<evidence type="ECO:0000313" key="5">
    <source>
        <dbReference type="Proteomes" id="UP000027195"/>
    </source>
</evidence>
<keyword evidence="5" id="KW-1185">Reference proteome</keyword>
<dbReference type="HOGENOM" id="CLU_272845_0_0_1"/>